<evidence type="ECO:0000313" key="4">
    <source>
        <dbReference type="EMBL" id="SKA90294.1"/>
    </source>
</evidence>
<accession>A0A1T4XLB7</accession>
<protein>
    <recommendedName>
        <fullName evidence="6">LPXTG-motif cell wall anchor domain-containing protein</fullName>
    </recommendedName>
</protein>
<proteinExistence type="predicted"/>
<feature type="transmembrane region" description="Helical" evidence="2">
    <location>
        <begin position="301"/>
        <end position="324"/>
    </location>
</feature>
<sequence length="333" mass="33784">MKKSVLSARAGIAGASAFALVALGVSFGATGAVAEPIDPTFAANSGTIDIETDFDPGFLIEVTSEVPGLEDQYNTATAVTDDEGVASVQNFAGPVTVYFVGYPTRSSGGSDPIPSDSPDSSASDTESNSNIVAFSAPEPATAAIWRGKEVTFEYTGGQLQLVGEAPTVAAPDSEELDTLVPIAVYSFSPSTYIAGTPFDLSFSGITNITTGEVIDGIDVSNYGYSAPTLIGTSSITAGSFAFTVPAAFTTDPHTLVSFDSFGRVITGIELDGGVTAPPVTTPAVDTAPPAPVLANTGSADAVPFGLIALGTLVLGGMAFAITGVRRRREASID</sequence>
<evidence type="ECO:0000256" key="1">
    <source>
        <dbReference type="SAM" id="MobiDB-lite"/>
    </source>
</evidence>
<keyword evidence="3" id="KW-0732">Signal</keyword>
<feature type="region of interest" description="Disordered" evidence="1">
    <location>
        <begin position="107"/>
        <end position="132"/>
    </location>
</feature>
<keyword evidence="2" id="KW-0812">Transmembrane</keyword>
<dbReference type="RefSeq" id="WP_078713793.1">
    <property type="nucleotide sequence ID" value="NZ_FUYG01000003.1"/>
</dbReference>
<keyword evidence="2" id="KW-0472">Membrane</keyword>
<evidence type="ECO:0000313" key="5">
    <source>
        <dbReference type="Proteomes" id="UP000189735"/>
    </source>
</evidence>
<organism evidence="4 5">
    <name type="scientific">Agreia bicolorata</name>
    <dbReference type="NCBI Taxonomy" id="110935"/>
    <lineage>
        <taxon>Bacteria</taxon>
        <taxon>Bacillati</taxon>
        <taxon>Actinomycetota</taxon>
        <taxon>Actinomycetes</taxon>
        <taxon>Micrococcales</taxon>
        <taxon>Microbacteriaceae</taxon>
        <taxon>Agreia</taxon>
    </lineage>
</organism>
<feature type="chain" id="PRO_5013001688" description="LPXTG-motif cell wall anchor domain-containing protein" evidence="3">
    <location>
        <begin position="35"/>
        <end position="333"/>
    </location>
</feature>
<dbReference type="Proteomes" id="UP000189735">
    <property type="component" value="Unassembled WGS sequence"/>
</dbReference>
<gene>
    <name evidence="4" type="ORF">SAMN06295879_1298</name>
</gene>
<keyword evidence="2" id="KW-1133">Transmembrane helix</keyword>
<dbReference type="AlphaFoldDB" id="A0A1T4XLB7"/>
<feature type="compositionally biased region" description="Low complexity" evidence="1">
    <location>
        <begin position="107"/>
        <end position="129"/>
    </location>
</feature>
<feature type="signal peptide" evidence="3">
    <location>
        <begin position="1"/>
        <end position="34"/>
    </location>
</feature>
<dbReference type="EMBL" id="FUYG01000003">
    <property type="protein sequence ID" value="SKA90294.1"/>
    <property type="molecule type" value="Genomic_DNA"/>
</dbReference>
<evidence type="ECO:0008006" key="6">
    <source>
        <dbReference type="Google" id="ProtNLM"/>
    </source>
</evidence>
<evidence type="ECO:0000256" key="3">
    <source>
        <dbReference type="SAM" id="SignalP"/>
    </source>
</evidence>
<name>A0A1T4XLB7_9MICO</name>
<reference evidence="5" key="1">
    <citation type="submission" date="2017-02" db="EMBL/GenBank/DDBJ databases">
        <authorList>
            <person name="Varghese N."/>
            <person name="Submissions S."/>
        </authorList>
    </citation>
    <scope>NUCLEOTIDE SEQUENCE [LARGE SCALE GENOMIC DNA]</scope>
    <source>
        <strain evidence="5">VKM Ac-2052</strain>
    </source>
</reference>
<evidence type="ECO:0000256" key="2">
    <source>
        <dbReference type="SAM" id="Phobius"/>
    </source>
</evidence>